<dbReference type="KEGG" id="ndv:NDEV_1692"/>
<evidence type="ECO:0000259" key="1">
    <source>
        <dbReference type="Pfam" id="PF01978"/>
    </source>
</evidence>
<dbReference type="InterPro" id="IPR036388">
    <property type="entry name" value="WH-like_DNA-bd_sf"/>
</dbReference>
<dbReference type="AlphaFoldDB" id="A0A128A522"/>
<reference evidence="3" key="1">
    <citation type="submission" date="2015-10" db="EMBL/GenBank/DDBJ databases">
        <authorList>
            <person name="Lehtovirta-Morley L.E."/>
            <person name="Vieille C."/>
        </authorList>
    </citation>
    <scope>NUCLEOTIDE SEQUENCE [LARGE SCALE GENOMIC DNA]</scope>
</reference>
<protein>
    <recommendedName>
        <fullName evidence="1">Transcription regulator TrmB N-terminal domain-containing protein</fullName>
    </recommendedName>
</protein>
<dbReference type="Gene3D" id="1.10.10.10">
    <property type="entry name" value="Winged helix-like DNA-binding domain superfamily/Winged helix DNA-binding domain"/>
    <property type="match status" value="1"/>
</dbReference>
<evidence type="ECO:0000313" key="2">
    <source>
        <dbReference type="EMBL" id="CUR52454.1"/>
    </source>
</evidence>
<dbReference type="Proteomes" id="UP000196239">
    <property type="component" value="Chromosome 1"/>
</dbReference>
<feature type="domain" description="Transcription regulator TrmB N-terminal" evidence="1">
    <location>
        <begin position="24"/>
        <end position="79"/>
    </location>
</feature>
<proteinExistence type="predicted"/>
<dbReference type="InterPro" id="IPR002831">
    <property type="entry name" value="Tscrpt_reg_TrmB_N"/>
</dbReference>
<dbReference type="EMBL" id="LN890280">
    <property type="protein sequence ID" value="CUR52454.1"/>
    <property type="molecule type" value="Genomic_DNA"/>
</dbReference>
<name>A0A128A522_9ARCH</name>
<evidence type="ECO:0000313" key="3">
    <source>
        <dbReference type="Proteomes" id="UP000196239"/>
    </source>
</evidence>
<gene>
    <name evidence="2" type="ORF">NDEV_1692</name>
</gene>
<accession>A0A128A522</accession>
<organism evidence="2 3">
    <name type="scientific">Nitrosotalea devaniterrae</name>
    <dbReference type="NCBI Taxonomy" id="1078905"/>
    <lineage>
        <taxon>Archaea</taxon>
        <taxon>Nitrososphaerota</taxon>
        <taxon>Nitrososphaeria</taxon>
        <taxon>Nitrosotaleales</taxon>
        <taxon>Nitrosotaleaceae</taxon>
        <taxon>Nitrosotalea</taxon>
    </lineage>
</organism>
<keyword evidence="3" id="KW-1185">Reference proteome</keyword>
<sequence length="130" mass="14854">MALQVSMFMSVNIDTVEENIVSELRLSVIQSKVYVLVVKTGKMSAHDIAKNLGISEDEAHQVATSLIQNGGFIDITKTEFESMHPRFAVVNMYRRMCERENIPFKKNLLVDNISIILEKPYDDARTKYNQ</sequence>
<dbReference type="Pfam" id="PF01978">
    <property type="entry name" value="TrmB"/>
    <property type="match status" value="1"/>
</dbReference>